<reference evidence="1 2" key="1">
    <citation type="journal article" date="2012" name="J. Bacteriol.">
        <title>Draft Genome Sequence of Sinorhizobium meliloti CCNWSX0020, a Nitrogen-Fixing Symbiont with Copper Tolerance Capability Isolated from Lead-Zinc Mine Tailings.</title>
        <authorList>
            <person name="Li Z."/>
            <person name="Ma Z."/>
            <person name="Hao X."/>
            <person name="Wei G."/>
        </authorList>
    </citation>
    <scope>NUCLEOTIDE SEQUENCE [LARGE SCALE GENOMIC DNA]</scope>
    <source>
        <strain evidence="1 2">CCNWSX0020</strain>
    </source>
</reference>
<dbReference type="Proteomes" id="UP000004038">
    <property type="component" value="Unassembled WGS sequence"/>
</dbReference>
<gene>
    <name evidence="1" type="ORF">SM0020_04370</name>
</gene>
<accession>H0FUN2</accession>
<dbReference type="EMBL" id="AGVV01000005">
    <property type="protein sequence ID" value="EHK79217.1"/>
    <property type="molecule type" value="Genomic_DNA"/>
</dbReference>
<organism evidence="1 2">
    <name type="scientific">Sinorhizobium meliloti CCNWSX0020</name>
    <dbReference type="NCBI Taxonomy" id="1107881"/>
    <lineage>
        <taxon>Bacteria</taxon>
        <taxon>Pseudomonadati</taxon>
        <taxon>Pseudomonadota</taxon>
        <taxon>Alphaproteobacteria</taxon>
        <taxon>Hyphomicrobiales</taxon>
        <taxon>Rhizobiaceae</taxon>
        <taxon>Sinorhizobium/Ensifer group</taxon>
        <taxon>Sinorhizobium</taxon>
    </lineage>
</organism>
<name>H0FUN2_RHIML</name>
<dbReference type="AlphaFoldDB" id="H0FUN2"/>
<evidence type="ECO:0000313" key="1">
    <source>
        <dbReference type="EMBL" id="EHK79217.1"/>
    </source>
</evidence>
<protein>
    <submittedName>
        <fullName evidence="1">Uncharacterized protein</fullName>
    </submittedName>
</protein>
<proteinExistence type="predicted"/>
<sequence>MAAGAATQALGGNMENQSIEFRLAAQREILVAVLSALYRHKDVWAEINRALENVPIVQDHEEDPGVVPSEAFARQNAMTTEIASILQDARARTDLDPEPP</sequence>
<evidence type="ECO:0000313" key="2">
    <source>
        <dbReference type="Proteomes" id="UP000004038"/>
    </source>
</evidence>
<dbReference type="PATRIC" id="fig|1107881.3.peg.877"/>